<feature type="transmembrane region" description="Helical" evidence="2">
    <location>
        <begin position="490"/>
        <end position="511"/>
    </location>
</feature>
<feature type="transmembrane region" description="Helical" evidence="2">
    <location>
        <begin position="899"/>
        <end position="922"/>
    </location>
</feature>
<feature type="transmembrane region" description="Helical" evidence="2">
    <location>
        <begin position="805"/>
        <end position="827"/>
    </location>
</feature>
<dbReference type="InterPro" id="IPR038766">
    <property type="entry name" value="Membrane_comp_ABC_pdt"/>
</dbReference>
<feature type="transmembrane region" description="Helical" evidence="2">
    <location>
        <begin position="74"/>
        <end position="93"/>
    </location>
</feature>
<keyword evidence="4" id="KW-1185">Reference proteome</keyword>
<feature type="transmembrane region" description="Helical" evidence="2">
    <location>
        <begin position="400"/>
        <end position="425"/>
    </location>
</feature>
<dbReference type="PANTHER" id="PTHR30287:SF1">
    <property type="entry name" value="INNER MEMBRANE PROTEIN"/>
    <property type="match status" value="1"/>
</dbReference>
<dbReference type="PANTHER" id="PTHR30287">
    <property type="entry name" value="MEMBRANE COMPONENT OF PREDICTED ABC SUPERFAMILY METABOLITE UPTAKE TRANSPORTER"/>
    <property type="match status" value="1"/>
</dbReference>
<feature type="region of interest" description="Disordered" evidence="1">
    <location>
        <begin position="1"/>
        <end position="23"/>
    </location>
</feature>
<comment type="caution">
    <text evidence="3">The sequence shown here is derived from an EMBL/GenBank/DDBJ whole genome shotgun (WGS) entry which is preliminary data.</text>
</comment>
<reference evidence="3 4" key="1">
    <citation type="submission" date="2018-11" db="EMBL/GenBank/DDBJ databases">
        <title>Draft genome of Simplicispira Flexivirga sp. BO-16.</title>
        <authorList>
            <person name="Im W.T."/>
        </authorList>
    </citation>
    <scope>NUCLEOTIDE SEQUENCE [LARGE SCALE GENOMIC DNA]</scope>
    <source>
        <strain evidence="3 4">BO-16</strain>
    </source>
</reference>
<keyword evidence="2" id="KW-1133">Transmembrane helix</keyword>
<dbReference type="Proteomes" id="UP000271678">
    <property type="component" value="Unassembled WGS sequence"/>
</dbReference>
<feature type="transmembrane region" description="Helical" evidence="2">
    <location>
        <begin position="356"/>
        <end position="379"/>
    </location>
</feature>
<evidence type="ECO:0000256" key="1">
    <source>
        <dbReference type="SAM" id="MobiDB-lite"/>
    </source>
</evidence>
<dbReference type="AlphaFoldDB" id="A0A3M9ME04"/>
<dbReference type="GO" id="GO:0005886">
    <property type="term" value="C:plasma membrane"/>
    <property type="evidence" value="ECO:0007669"/>
    <property type="project" value="TreeGrafter"/>
</dbReference>
<accession>A0A3M9ME04</accession>
<dbReference type="EMBL" id="RJJQ01000007">
    <property type="protein sequence ID" value="RNI22838.1"/>
    <property type="molecule type" value="Genomic_DNA"/>
</dbReference>
<feature type="transmembrane region" description="Helical" evidence="2">
    <location>
        <begin position="445"/>
        <end position="469"/>
    </location>
</feature>
<feature type="transmembrane region" description="Helical" evidence="2">
    <location>
        <begin position="567"/>
        <end position="591"/>
    </location>
</feature>
<feature type="transmembrane region" description="Helical" evidence="2">
    <location>
        <begin position="857"/>
        <end position="879"/>
    </location>
</feature>
<name>A0A3M9ME04_9MICO</name>
<keyword evidence="2" id="KW-0472">Membrane</keyword>
<protein>
    <submittedName>
        <fullName evidence="3">FtsX-like permease family protein</fullName>
    </submittedName>
</protein>
<sequence length="940" mass="98153">MGNFKAVSRPGRQLSSDGNSPHARRLTLEAARERRGHLQRLLSPMIRRERNRGESGDQMNLAAIARRHRFGQSVLFAVTVCLLVATAAVDPLLTRSFGAALVSFHEHQQGVAGSSVVLQSGGMVPLPVKQLEHAVDARVRAVTAQPIASSTALINDLANVDEVRLQHTDGQCAHVHIIRGRCPTARNEVMVSQAAVSQTTRLKVGASVPVSGAYGYPTAYHPNPRKTLRIVGIFTASDADPFWGGASIGDYVPPAQAGIPGPVEYWLTDSATFSGPLPVAQGFPIVVDPATFSWLGITHTLSYPVNPAKLTPARLTAAVAGIQATEDTVGTSVSVTESLSAVYTAVRVDLHQVGQILPFLLLQLGLVLLILLVQVTSYFATVRRGEAAVLKMRGNGTAGILRLGAQEFAPAASAGVVGGLALAYVVDGLVRHLWLPGTVAAAWDWTAMVATFAAAALAGVVWLSCWCLMARESISSLLRSRPSLGHRAHVSTPAAVLGVMCVSGVALTVTHNLTGAPVQLAPVLLAGLVAIALGALLPPLAAWLVRRLLRRRRAAGALAVAQLSRRAGASTAVATLIITSALLTLSVSLFARAADNRAARAAADLGAAAVVNATVGADVMNGQSFMNAVDAVDPHHRYFTPAVQINASSPTSNTTIGVVPAQMAYIGTRVGLSRRIPWSALATGGPASRPNALIATWTTNAAVGSTVAAPTMDDANGLYHVVGAAPYIPGVGASTIVVDLRTMLSAGDRQDNLSYQVFSATQDPRRLATLQSALRTAGFASTQVRTTQQVRAGYAATATAWATNLSIVVSALSVLAALTSVVLVAVASRADRQRDLRALRTGGISQRVLQRATVDEFVLLALAGSVIGALTAPVAAWLTGPTMLWWSTPPAQPLTRTSFQWQSGAIAALSLIVLLVLVGTVFGTRLARSVGTEPQGHGAK</sequence>
<evidence type="ECO:0000313" key="3">
    <source>
        <dbReference type="EMBL" id="RNI22838.1"/>
    </source>
</evidence>
<feature type="transmembrane region" description="Helical" evidence="2">
    <location>
        <begin position="523"/>
        <end position="546"/>
    </location>
</feature>
<gene>
    <name evidence="3" type="ORF">EFY87_08480</name>
</gene>
<organism evidence="3 4">
    <name type="scientific">Flexivirga caeni</name>
    <dbReference type="NCBI Taxonomy" id="2294115"/>
    <lineage>
        <taxon>Bacteria</taxon>
        <taxon>Bacillati</taxon>
        <taxon>Actinomycetota</taxon>
        <taxon>Actinomycetes</taxon>
        <taxon>Micrococcales</taxon>
        <taxon>Dermacoccaceae</taxon>
        <taxon>Flexivirga</taxon>
    </lineage>
</organism>
<proteinExistence type="predicted"/>
<evidence type="ECO:0000256" key="2">
    <source>
        <dbReference type="SAM" id="Phobius"/>
    </source>
</evidence>
<evidence type="ECO:0000313" key="4">
    <source>
        <dbReference type="Proteomes" id="UP000271678"/>
    </source>
</evidence>
<keyword evidence="2" id="KW-0812">Transmembrane</keyword>